<evidence type="ECO:0000313" key="8">
    <source>
        <dbReference type="EMBL" id="KAF2453828.1"/>
    </source>
</evidence>
<protein>
    <recommendedName>
        <fullName evidence="2">HECT-type E3 ubiquitin transferase</fullName>
        <ecNumber evidence="2">2.3.2.26</ecNumber>
    </recommendedName>
</protein>
<dbReference type="GO" id="GO:0000209">
    <property type="term" value="P:protein polyubiquitination"/>
    <property type="evidence" value="ECO:0007669"/>
    <property type="project" value="InterPro"/>
</dbReference>
<dbReference type="EMBL" id="MU001695">
    <property type="protein sequence ID" value="KAF2453828.1"/>
    <property type="molecule type" value="Genomic_DNA"/>
</dbReference>
<dbReference type="Proteomes" id="UP000799766">
    <property type="component" value="Unassembled WGS sequence"/>
</dbReference>
<feature type="compositionally biased region" description="Low complexity" evidence="6">
    <location>
        <begin position="461"/>
        <end position="480"/>
    </location>
</feature>
<dbReference type="EC" id="2.3.2.26" evidence="2"/>
<evidence type="ECO:0000313" key="9">
    <source>
        <dbReference type="Proteomes" id="UP000799766"/>
    </source>
</evidence>
<reference evidence="8" key="1">
    <citation type="journal article" date="2020" name="Stud. Mycol.">
        <title>101 Dothideomycetes genomes: a test case for predicting lifestyles and emergence of pathogens.</title>
        <authorList>
            <person name="Haridas S."/>
            <person name="Albert R."/>
            <person name="Binder M."/>
            <person name="Bloem J."/>
            <person name="Labutti K."/>
            <person name="Salamov A."/>
            <person name="Andreopoulos B."/>
            <person name="Baker S."/>
            <person name="Barry K."/>
            <person name="Bills G."/>
            <person name="Bluhm B."/>
            <person name="Cannon C."/>
            <person name="Castanera R."/>
            <person name="Culley D."/>
            <person name="Daum C."/>
            <person name="Ezra D."/>
            <person name="Gonzalez J."/>
            <person name="Henrissat B."/>
            <person name="Kuo A."/>
            <person name="Liang C."/>
            <person name="Lipzen A."/>
            <person name="Lutzoni F."/>
            <person name="Magnuson J."/>
            <person name="Mondo S."/>
            <person name="Nolan M."/>
            <person name="Ohm R."/>
            <person name="Pangilinan J."/>
            <person name="Park H.-J."/>
            <person name="Ramirez L."/>
            <person name="Alfaro M."/>
            <person name="Sun H."/>
            <person name="Tritt A."/>
            <person name="Yoshinaga Y."/>
            <person name="Zwiers L.-H."/>
            <person name="Turgeon B."/>
            <person name="Goodwin S."/>
            <person name="Spatafora J."/>
            <person name="Crous P."/>
            <person name="Grigoriev I."/>
        </authorList>
    </citation>
    <scope>NUCLEOTIDE SEQUENCE</scope>
    <source>
        <strain evidence="8">ATCC 16933</strain>
    </source>
</reference>
<dbReference type="InterPro" id="IPR044611">
    <property type="entry name" value="E3A/B/C-like"/>
</dbReference>
<dbReference type="SMART" id="SM00119">
    <property type="entry name" value="HECTc"/>
    <property type="match status" value="1"/>
</dbReference>
<feature type="compositionally biased region" description="Gly residues" evidence="6">
    <location>
        <begin position="96"/>
        <end position="106"/>
    </location>
</feature>
<dbReference type="InterPro" id="IPR035983">
    <property type="entry name" value="Hect_E3_ubiquitin_ligase"/>
</dbReference>
<evidence type="ECO:0000256" key="2">
    <source>
        <dbReference type="ARBA" id="ARBA00012485"/>
    </source>
</evidence>
<dbReference type="Pfam" id="PF00632">
    <property type="entry name" value="HECT"/>
    <property type="match status" value="1"/>
</dbReference>
<feature type="compositionally biased region" description="Polar residues" evidence="6">
    <location>
        <begin position="509"/>
        <end position="535"/>
    </location>
</feature>
<comment type="caution">
    <text evidence="5">Lacks conserved residue(s) required for the propagation of feature annotation.</text>
</comment>
<feature type="region of interest" description="Disordered" evidence="6">
    <location>
        <begin position="1"/>
        <end position="23"/>
    </location>
</feature>
<name>A0A6A6NQH7_9PEZI</name>
<feature type="compositionally biased region" description="Low complexity" evidence="6">
    <location>
        <begin position="1"/>
        <end position="10"/>
    </location>
</feature>
<keyword evidence="4 5" id="KW-0833">Ubl conjugation pathway</keyword>
<feature type="region of interest" description="Disordered" evidence="6">
    <location>
        <begin position="419"/>
        <end position="535"/>
    </location>
</feature>
<dbReference type="Gene3D" id="3.30.2160.10">
    <property type="entry name" value="Hect, E3 ligase catalytic domain"/>
    <property type="match status" value="1"/>
</dbReference>
<proteinExistence type="predicted"/>
<dbReference type="InterPro" id="IPR000569">
    <property type="entry name" value="HECT_dom"/>
</dbReference>
<evidence type="ECO:0000256" key="6">
    <source>
        <dbReference type="SAM" id="MobiDB-lite"/>
    </source>
</evidence>
<evidence type="ECO:0000256" key="4">
    <source>
        <dbReference type="ARBA" id="ARBA00022786"/>
    </source>
</evidence>
<sequence length="1374" mass="153720">MTTGAPFSSPSSPPPGHQQPHPPSILHILARRSLLLSADLPPSRIPDISTWAALTQVQAHVRAYYLQLRYGCRRAGETQAPAAAHTSRACFGRPSGLGGSGAGGDGDNGEDAASAGHAQARRPTPITARALAFGLVGWSDAAGRLTTTYRPGLYSPESRAALERTGFLSPPDTLPPLGRLLAGALNMAPMVGPEICRRPQLRRPAELEFGRGQVAQACWEMLPWGCLGSSAAEARARQEGLGENGWRERIHWELSGGARAPWLGAGAKKMGWEGDGAGAQGHEAAAGTTEEERKETARWMWESQFVVDKKSLVQNLFHTHAVRTFMFRKFELPGVGIGRVEEAKAEEKTKAKKQAVEQDEAENHIETAKSKQTTEAAPEEPTSPAVDGRQPGHYDYLRRENRHLRNQMVREGKLELPIIEPEEDHQREPSVWIDSNGANDNESGCELCTKESPVPEKTGRSSHSNGADSAASNANGNSSAPQSEPSQLLATPADVDATSEQSRRVIKLQATNFSGSESTGQQPPQETTTKQRSLSNRLPWSDSIDFMPYLAISHLDPKTLNQLADVVRDAVQHNLVSATDPENMSMYYAALDGPNFHASRSLAYVQRCLGYCLGNYDVLLRSFRNNRNSYLPSRYNFIGKSPLAYLLPWPMEEAFRKWRHHGSKSTIFDALGQSLRVLHNPPPEIPAPKSAKFRAGNWPRRHPAANAPEGVYLDDKDAAHIIVICIYALAALTPRTHPRFSWRTIRKLSGLGYVSKPKTVRANERYSEADILRFDQLHTSITDALEFEPAKRLASRLCRAIGARRCFHEILKTIRGEKVDTHHGRRASAEQDEDIDLPLMRLIIDHLKCVERDHMSLVGGEQVENGWSITSMLAEYLRVVIRSEWDGKDDIYRWSSAGSALEILADLHVQQTELFLPHDLFTLRFVSSQLDTFDLATGFVSHVPGPNHFHLLSYTWIFPPHELVAFFRAINYSQMLRSFESSGSVVHVLQRFNWVLQPTAPDEGTDIAAIAIAAMANPHRWSLHRYNNPVHHRRDTGATAIARSEFLSARLAKAFERYLVLDVRRDHALEDAFDQLWQRERRELLHPLKVRMGIGEGEEGVDHGGVSFEFFRTVLAEALDPNKGLFVEDPRSHISWFRPTWSPALEGIEDGDNWTKVVPLYKFELIGLLFSVALYNGITVPVNFPLLMYKKLLGGQATSLNDIGDGWPELRRGLDSLMDWDEGDVADVFVRTYEFSYTSPMGDVVSIDMTRYGGLTENNEEVEGPPWPPVVEDDDDSLENYEQEEREAPMVTNSCREQFVRDYIWWLTDKSIREQFEAFERGFFTCIDRRALSIFTPEQLASLVQGSTDVDLDALERITRYEDGYTRSHPTIAH</sequence>
<accession>A0A6A6NQH7</accession>
<evidence type="ECO:0000256" key="3">
    <source>
        <dbReference type="ARBA" id="ARBA00022679"/>
    </source>
</evidence>
<feature type="compositionally biased region" description="Pro residues" evidence="6">
    <location>
        <begin position="11"/>
        <end position="23"/>
    </location>
</feature>
<dbReference type="PANTHER" id="PTHR45700:SF8">
    <property type="entry name" value="HECT-TYPE E3 UBIQUITIN TRANSFERASE"/>
    <property type="match status" value="1"/>
</dbReference>
<gene>
    <name evidence="8" type="ORF">BDY21DRAFT_424249</name>
</gene>
<dbReference type="PROSITE" id="PS50237">
    <property type="entry name" value="HECT"/>
    <property type="match status" value="1"/>
</dbReference>
<feature type="region of interest" description="Disordered" evidence="6">
    <location>
        <begin position="348"/>
        <end position="393"/>
    </location>
</feature>
<dbReference type="Gene3D" id="3.90.1750.10">
    <property type="entry name" value="Hect, E3 ligase catalytic domains"/>
    <property type="match status" value="1"/>
</dbReference>
<dbReference type="PANTHER" id="PTHR45700">
    <property type="entry name" value="UBIQUITIN-PROTEIN LIGASE E3C"/>
    <property type="match status" value="1"/>
</dbReference>
<dbReference type="OrthoDB" id="5981550at2759"/>
<evidence type="ECO:0000256" key="1">
    <source>
        <dbReference type="ARBA" id="ARBA00000885"/>
    </source>
</evidence>
<evidence type="ECO:0000256" key="5">
    <source>
        <dbReference type="PROSITE-ProRule" id="PRU00104"/>
    </source>
</evidence>
<feature type="domain" description="HECT" evidence="7">
    <location>
        <begin position="1080"/>
        <end position="1374"/>
    </location>
</feature>
<organism evidence="8 9">
    <name type="scientific">Lineolata rhizophorae</name>
    <dbReference type="NCBI Taxonomy" id="578093"/>
    <lineage>
        <taxon>Eukaryota</taxon>
        <taxon>Fungi</taxon>
        <taxon>Dikarya</taxon>
        <taxon>Ascomycota</taxon>
        <taxon>Pezizomycotina</taxon>
        <taxon>Dothideomycetes</taxon>
        <taxon>Dothideomycetes incertae sedis</taxon>
        <taxon>Lineolatales</taxon>
        <taxon>Lineolataceae</taxon>
        <taxon>Lineolata</taxon>
    </lineage>
</organism>
<evidence type="ECO:0000259" key="7">
    <source>
        <dbReference type="PROSITE" id="PS50237"/>
    </source>
</evidence>
<dbReference type="GO" id="GO:0061630">
    <property type="term" value="F:ubiquitin protein ligase activity"/>
    <property type="evidence" value="ECO:0007669"/>
    <property type="project" value="UniProtKB-EC"/>
</dbReference>
<comment type="catalytic activity">
    <reaction evidence="1">
        <text>S-ubiquitinyl-[E2 ubiquitin-conjugating enzyme]-L-cysteine + [acceptor protein]-L-lysine = [E2 ubiquitin-conjugating enzyme]-L-cysteine + N(6)-ubiquitinyl-[acceptor protein]-L-lysine.</text>
        <dbReference type="EC" id="2.3.2.26"/>
    </reaction>
</comment>
<keyword evidence="3" id="KW-0808">Transferase</keyword>
<dbReference type="SUPFAM" id="SSF56204">
    <property type="entry name" value="Hect, E3 ligase catalytic domain"/>
    <property type="match status" value="1"/>
</dbReference>
<feature type="region of interest" description="Disordered" evidence="6">
    <location>
        <begin position="96"/>
        <end position="121"/>
    </location>
</feature>
<feature type="non-terminal residue" evidence="8">
    <location>
        <position position="1374"/>
    </location>
</feature>
<keyword evidence="9" id="KW-1185">Reference proteome</keyword>